<keyword evidence="2" id="KW-1185">Reference proteome</keyword>
<protein>
    <submittedName>
        <fullName evidence="1">Uncharacterized protein</fullName>
    </submittedName>
</protein>
<reference evidence="1 2" key="1">
    <citation type="submission" date="2024-07" db="EMBL/GenBank/DDBJ databases">
        <title>Section-level genome sequencing and comparative genomics of Aspergillus sections Usti and Cavernicolus.</title>
        <authorList>
            <consortium name="Lawrence Berkeley National Laboratory"/>
            <person name="Nybo J.L."/>
            <person name="Vesth T.C."/>
            <person name="Theobald S."/>
            <person name="Frisvad J.C."/>
            <person name="Larsen T.O."/>
            <person name="Kjaerboelling I."/>
            <person name="Rothschild-Mancinelli K."/>
            <person name="Lyhne E.K."/>
            <person name="Kogle M.E."/>
            <person name="Barry K."/>
            <person name="Clum A."/>
            <person name="Na H."/>
            <person name="Ledsgaard L."/>
            <person name="Lin J."/>
            <person name="Lipzen A."/>
            <person name="Kuo A."/>
            <person name="Riley R."/>
            <person name="Mondo S."/>
            <person name="Labutti K."/>
            <person name="Haridas S."/>
            <person name="Pangalinan J."/>
            <person name="Salamov A.A."/>
            <person name="Simmons B.A."/>
            <person name="Magnuson J.K."/>
            <person name="Chen J."/>
            <person name="Drula E."/>
            <person name="Henrissat B."/>
            <person name="Wiebenga A."/>
            <person name="Lubbers R.J."/>
            <person name="Gomes A.C."/>
            <person name="Makela M.R."/>
            <person name="Stajich J."/>
            <person name="Grigoriev I.V."/>
            <person name="Mortensen U.H."/>
            <person name="De Vries R.P."/>
            <person name="Baker S.E."/>
            <person name="Andersen M.R."/>
        </authorList>
    </citation>
    <scope>NUCLEOTIDE SEQUENCE [LARGE SCALE GENOMIC DNA]</scope>
    <source>
        <strain evidence="1 2">CBS 209.92</strain>
    </source>
</reference>
<organism evidence="1 2">
    <name type="scientific">Aspergillus keveii</name>
    <dbReference type="NCBI Taxonomy" id="714993"/>
    <lineage>
        <taxon>Eukaryota</taxon>
        <taxon>Fungi</taxon>
        <taxon>Dikarya</taxon>
        <taxon>Ascomycota</taxon>
        <taxon>Pezizomycotina</taxon>
        <taxon>Eurotiomycetes</taxon>
        <taxon>Eurotiomycetidae</taxon>
        <taxon>Eurotiales</taxon>
        <taxon>Aspergillaceae</taxon>
        <taxon>Aspergillus</taxon>
        <taxon>Aspergillus subgen. Nidulantes</taxon>
    </lineage>
</organism>
<comment type="caution">
    <text evidence="1">The sequence shown here is derived from an EMBL/GenBank/DDBJ whole genome shotgun (WGS) entry which is preliminary data.</text>
</comment>
<evidence type="ECO:0000313" key="2">
    <source>
        <dbReference type="Proteomes" id="UP001610563"/>
    </source>
</evidence>
<name>A0ABR4FJF9_9EURO</name>
<proteinExistence type="predicted"/>
<sequence length="232" mass="26241">MIFNFCGLLRPCREETHIDPIDSNYLSFCGIKRRRGNGKIWQLDPNNDTFTLPNHLEAMLADYTLVMTPTEIDAAPAPVGMVLQLLLAETKRRVQTNLAGQSGASTVSKRPYWGYDQVISLKDTGRARGNVLDCELTYALWYGDPRSLETNCVIIQSERPITTTDGISTQYLPVLAAMSMIQRNRRTPPKGNADVFGIFTDGFVWICFHLNKRRKVCQLPTSMFNGQWTMDI</sequence>
<evidence type="ECO:0000313" key="1">
    <source>
        <dbReference type="EMBL" id="KAL2783178.1"/>
    </source>
</evidence>
<dbReference type="EMBL" id="JBFTWV010000260">
    <property type="protein sequence ID" value="KAL2783178.1"/>
    <property type="molecule type" value="Genomic_DNA"/>
</dbReference>
<gene>
    <name evidence="1" type="ORF">BJX66DRAFT_345171</name>
</gene>
<accession>A0ABR4FJF9</accession>
<dbReference type="Proteomes" id="UP001610563">
    <property type="component" value="Unassembled WGS sequence"/>
</dbReference>